<gene>
    <name evidence="4" type="ORF">LENED_007233</name>
</gene>
<feature type="region of interest" description="Disordered" evidence="2">
    <location>
        <begin position="576"/>
        <end position="597"/>
    </location>
</feature>
<protein>
    <submittedName>
        <fullName evidence="4">Alpha beta-hydrolase</fullName>
    </submittedName>
</protein>
<dbReference type="AlphaFoldDB" id="A0A1Q3EDU2"/>
<feature type="region of interest" description="Disordered" evidence="2">
    <location>
        <begin position="890"/>
        <end position="951"/>
    </location>
</feature>
<dbReference type="STRING" id="5353.A0A1Q3EDU2"/>
<feature type="domain" description="Alpha/beta hydrolase fold-3" evidence="3">
    <location>
        <begin position="190"/>
        <end position="314"/>
    </location>
</feature>
<comment type="caution">
    <text evidence="4">The sequence shown here is derived from an EMBL/GenBank/DDBJ whole genome shotgun (WGS) entry which is preliminary data.</text>
</comment>
<feature type="region of interest" description="Disordered" evidence="2">
    <location>
        <begin position="364"/>
        <end position="423"/>
    </location>
</feature>
<dbReference type="Pfam" id="PF07859">
    <property type="entry name" value="Abhydrolase_3"/>
    <property type="match status" value="1"/>
</dbReference>
<dbReference type="PANTHER" id="PTHR48081:SF5">
    <property type="entry name" value="ALPHA_BETA HYDROLASE FOLD-3 DOMAIN-CONTAINING PROTEIN"/>
    <property type="match status" value="1"/>
</dbReference>
<evidence type="ECO:0000259" key="3">
    <source>
        <dbReference type="Pfam" id="PF07859"/>
    </source>
</evidence>
<keyword evidence="5" id="KW-1185">Reference proteome</keyword>
<feature type="compositionally biased region" description="Polar residues" evidence="2">
    <location>
        <begin position="413"/>
        <end position="423"/>
    </location>
</feature>
<dbReference type="PANTHER" id="PTHR48081">
    <property type="entry name" value="AB HYDROLASE SUPERFAMILY PROTEIN C4A8.06C"/>
    <property type="match status" value="1"/>
</dbReference>
<feature type="region of interest" description="Disordered" evidence="2">
    <location>
        <begin position="1038"/>
        <end position="1155"/>
    </location>
</feature>
<evidence type="ECO:0000313" key="5">
    <source>
        <dbReference type="Proteomes" id="UP000188533"/>
    </source>
</evidence>
<evidence type="ECO:0000256" key="2">
    <source>
        <dbReference type="SAM" id="MobiDB-lite"/>
    </source>
</evidence>
<proteinExistence type="predicted"/>
<dbReference type="Gene3D" id="3.40.50.1820">
    <property type="entry name" value="alpha/beta hydrolase"/>
    <property type="match status" value="2"/>
</dbReference>
<feature type="region of interest" description="Disordered" evidence="2">
    <location>
        <begin position="642"/>
        <end position="662"/>
    </location>
</feature>
<accession>A0A1Q3EDU2</accession>
<feature type="compositionally biased region" description="Polar residues" evidence="2">
    <location>
        <begin position="576"/>
        <end position="585"/>
    </location>
</feature>
<feature type="compositionally biased region" description="Basic and acidic residues" evidence="2">
    <location>
        <begin position="1048"/>
        <end position="1070"/>
    </location>
</feature>
<reference evidence="4 5" key="1">
    <citation type="submission" date="2016-08" db="EMBL/GenBank/DDBJ databases">
        <authorList>
            <consortium name="Lentinula edodes genome sequencing consortium"/>
            <person name="Sakamoto Y."/>
            <person name="Nakade K."/>
            <person name="Sato S."/>
            <person name="Yoshida Y."/>
            <person name="Miyazaki K."/>
            <person name="Natsume S."/>
            <person name="Konno N."/>
        </authorList>
    </citation>
    <scope>NUCLEOTIDE SEQUENCE [LARGE SCALE GENOMIC DNA]</scope>
    <source>
        <strain evidence="4 5">NBRC 111202</strain>
    </source>
</reference>
<feature type="compositionally biased region" description="Polar residues" evidence="2">
    <location>
        <begin position="366"/>
        <end position="391"/>
    </location>
</feature>
<feature type="compositionally biased region" description="Basic and acidic residues" evidence="2">
    <location>
        <begin position="154"/>
        <end position="171"/>
    </location>
</feature>
<reference evidence="4 5" key="2">
    <citation type="submission" date="2017-02" db="EMBL/GenBank/DDBJ databases">
        <title>A genome survey and senescence transcriptome analysis in Lentinula edodes.</title>
        <authorList>
            <person name="Sakamoto Y."/>
            <person name="Nakade K."/>
            <person name="Sato S."/>
            <person name="Yoshida Y."/>
            <person name="Miyazaki K."/>
            <person name="Natsume S."/>
            <person name="Konno N."/>
        </authorList>
    </citation>
    <scope>NUCLEOTIDE SEQUENCE [LARGE SCALE GENOMIC DNA]</scope>
    <source>
        <strain evidence="4 5">NBRC 111202</strain>
    </source>
</reference>
<feature type="compositionally biased region" description="Basic and acidic residues" evidence="2">
    <location>
        <begin position="916"/>
        <end position="928"/>
    </location>
</feature>
<name>A0A1Q3EDU2_LENED</name>
<feature type="compositionally biased region" description="Low complexity" evidence="2">
    <location>
        <begin position="1097"/>
        <end position="1112"/>
    </location>
</feature>
<feature type="region of interest" description="Disordered" evidence="2">
    <location>
        <begin position="154"/>
        <end position="175"/>
    </location>
</feature>
<sequence length="1155" mass="126961">MSLTRSVGLRVGPIVLGTLVKHYLEKIRRDFVQDNGSKGKEKDELVQLRQDELIYDEIFTVVKAFLEAATLHPVEDIQSFSNTRTPSPPWVHVVRVRVPMSSCDEAAKYLITALGGQELAVKLVGGVKWWQVRSLDGVDAQWITAKKDWQEAKRRYKDRGNTQRDEKHEPMLDQSESATYNQDMDTMRCILYAHGGGYYFGSVDQERYSIQRYARKINGRVFAMNYRLAPQYPFPCAIQDLVASYLYLIRPPPGASHLPVKPSHIVVAGDSAGGGLILALLQVLRDTSLPLPAGGILVSPWCDLTHSFPSIHTNTATDVMPPYGFSLHKPSTLWPPPDEELAGRVRTGLKQRFRAVFKGEGDPNASVLTFGTSTSEPHSNAPGNGANTDPPSSGDVPNGMPINVGATTPLPLPNSSYDHANPFDSNKSAHDSIILQAQNGEILSIQQQIQLYTTNALLGHPLVSPALGYLGGLPPLMFVISDKEVLRDEGIYVAHKAVYPEQFPIRDTTRALYPALYGIEERFKGKPTPVHLQLYDDTAHVLPVLFSFTTPAKYCFRAMAIFCKYVTGMPLFPNNSDDAPNTPQKRASESSPTGLLSSLSSSITSALVGSGAETGGASPPLSPRSIKSFTISGSGIVSKSALSIRRKSRKSTGSDYPIPDLKRSASEYQGEFGRNEMKSRSMFALRSRKSGSDIRRLNDDAKMDQSLDLSRDRETKKAPNEGQHDRCITFDLVTDHVDDAFTAAYTTARFIFWDRGFTCINVFRSNHVSATRITAVVTDSIAAFAVAIVLEGLHGITIFARKETLPNKERCAGDPIVYSETSEFPSLFDSLMIRERVSTRGVIRPLEPFSDLPAFSIPPQLIGEISERAVRRYIAGRTFFEHKFSGTRKAIEQRRRKHLQKARKDTTRNMSALKGSVERESKKMKQEEEPWSGEEEEDHHHGPRSPNSLYLSNNNSSPFNIETALLASSGWSWSWALDNNEHPPPSSLVARRDTHEALMLARVADQGVLQDEQGGGVSAAMSGNNLWSVVVGFLTPAGNGNGSGFRTGGEEHNRRERDPELSPDRRKEKPNAQSSPPSQAMSEDTEAPSTSTRNLTPSKFSSSPISSPPSKIRLLGKKPSVNALRARLASMGTSRGKSPPPPPPAAITVASSSNT</sequence>
<evidence type="ECO:0000256" key="1">
    <source>
        <dbReference type="ARBA" id="ARBA00022801"/>
    </source>
</evidence>
<keyword evidence="1 4" id="KW-0378">Hydrolase</keyword>
<dbReference type="InterPro" id="IPR050300">
    <property type="entry name" value="GDXG_lipolytic_enzyme"/>
</dbReference>
<dbReference type="InterPro" id="IPR013094">
    <property type="entry name" value="AB_hydrolase_3"/>
</dbReference>
<dbReference type="Proteomes" id="UP000188533">
    <property type="component" value="Unassembled WGS sequence"/>
</dbReference>
<organism evidence="4 5">
    <name type="scientific">Lentinula edodes</name>
    <name type="common">Shiitake mushroom</name>
    <name type="synonym">Lentinus edodes</name>
    <dbReference type="NCBI Taxonomy" id="5353"/>
    <lineage>
        <taxon>Eukaryota</taxon>
        <taxon>Fungi</taxon>
        <taxon>Dikarya</taxon>
        <taxon>Basidiomycota</taxon>
        <taxon>Agaricomycotina</taxon>
        <taxon>Agaricomycetes</taxon>
        <taxon>Agaricomycetidae</taxon>
        <taxon>Agaricales</taxon>
        <taxon>Marasmiineae</taxon>
        <taxon>Omphalotaceae</taxon>
        <taxon>Lentinula</taxon>
    </lineage>
</organism>
<feature type="compositionally biased region" description="Polar residues" evidence="2">
    <location>
        <begin position="1071"/>
        <end position="1096"/>
    </location>
</feature>
<dbReference type="EMBL" id="BDGU01000246">
    <property type="protein sequence ID" value="GAW05380.1"/>
    <property type="molecule type" value="Genomic_DNA"/>
</dbReference>
<dbReference type="GO" id="GO:0016787">
    <property type="term" value="F:hydrolase activity"/>
    <property type="evidence" value="ECO:0007669"/>
    <property type="project" value="UniProtKB-KW"/>
</dbReference>
<evidence type="ECO:0000313" key="4">
    <source>
        <dbReference type="EMBL" id="GAW05380.1"/>
    </source>
</evidence>
<dbReference type="SUPFAM" id="SSF53474">
    <property type="entry name" value="alpha/beta-Hydrolases"/>
    <property type="match status" value="1"/>
</dbReference>
<dbReference type="InterPro" id="IPR029058">
    <property type="entry name" value="AB_hydrolase_fold"/>
</dbReference>